<dbReference type="InterPro" id="IPR012349">
    <property type="entry name" value="Split_barrel_FMN-bd"/>
</dbReference>
<dbReference type="SUPFAM" id="SSF50475">
    <property type="entry name" value="FMN-binding split barrel"/>
    <property type="match status" value="1"/>
</dbReference>
<dbReference type="Proteomes" id="UP001589870">
    <property type="component" value="Unassembled WGS sequence"/>
</dbReference>
<evidence type="ECO:0000313" key="4">
    <source>
        <dbReference type="Proteomes" id="UP001589870"/>
    </source>
</evidence>
<sequence>MTSRYAQLLFTEEVQRHQRMHGSRTAYARMAASAEDADRLGPEEMMFVSSVDTFFIASAGSTGWPYVQHRGGPVGFLQALDDSTLGFADFRGNRQYITTGNLDADNRVSLLLIDYPSQTRLKIAGWARPVASEPHPDIAERLRPREYRAIVERLILIKVEAYDWNCPQHIVPRYSMEELRPAVESLQQRVAHLERENAELRRQR</sequence>
<evidence type="ECO:0000256" key="1">
    <source>
        <dbReference type="SAM" id="Coils"/>
    </source>
</evidence>
<protein>
    <submittedName>
        <fullName evidence="3">Pyridoxamine 5'-phosphate oxidase family protein</fullName>
    </submittedName>
</protein>
<gene>
    <name evidence="3" type="ORF">ACFHYQ_24505</name>
</gene>
<accession>A0ABV6UBF7</accession>
<keyword evidence="4" id="KW-1185">Reference proteome</keyword>
<dbReference type="Gene3D" id="2.30.110.10">
    <property type="entry name" value="Electron Transport, Fmn-binding Protein, Chain A"/>
    <property type="match status" value="1"/>
</dbReference>
<keyword evidence="1" id="KW-0175">Coiled coil</keyword>
<dbReference type="PANTHER" id="PTHR42815:SF2">
    <property type="entry name" value="FAD-BINDING, PUTATIVE (AFU_ORTHOLOGUE AFUA_6G07600)-RELATED"/>
    <property type="match status" value="1"/>
</dbReference>
<feature type="coiled-coil region" evidence="1">
    <location>
        <begin position="176"/>
        <end position="203"/>
    </location>
</feature>
<dbReference type="Pfam" id="PF01243">
    <property type="entry name" value="PNPOx_N"/>
    <property type="match status" value="1"/>
</dbReference>
<evidence type="ECO:0000259" key="2">
    <source>
        <dbReference type="Pfam" id="PF01243"/>
    </source>
</evidence>
<dbReference type="RefSeq" id="WP_394303479.1">
    <property type="nucleotide sequence ID" value="NZ_JBHMQT010000055.1"/>
</dbReference>
<dbReference type="EMBL" id="JBHMQT010000055">
    <property type="protein sequence ID" value="MFC0865459.1"/>
    <property type="molecule type" value="Genomic_DNA"/>
</dbReference>
<proteinExistence type="predicted"/>
<evidence type="ECO:0000313" key="3">
    <source>
        <dbReference type="EMBL" id="MFC0865459.1"/>
    </source>
</evidence>
<organism evidence="3 4">
    <name type="scientific">Sphaerimonospora cavernae</name>
    <dbReference type="NCBI Taxonomy" id="1740611"/>
    <lineage>
        <taxon>Bacteria</taxon>
        <taxon>Bacillati</taxon>
        <taxon>Actinomycetota</taxon>
        <taxon>Actinomycetes</taxon>
        <taxon>Streptosporangiales</taxon>
        <taxon>Streptosporangiaceae</taxon>
        <taxon>Sphaerimonospora</taxon>
    </lineage>
</organism>
<comment type="caution">
    <text evidence="3">The sequence shown here is derived from an EMBL/GenBank/DDBJ whole genome shotgun (WGS) entry which is preliminary data.</text>
</comment>
<dbReference type="PANTHER" id="PTHR42815">
    <property type="entry name" value="FAD-BINDING, PUTATIVE (AFU_ORTHOLOGUE AFUA_6G07600)-RELATED"/>
    <property type="match status" value="1"/>
</dbReference>
<feature type="domain" description="Pyridoxamine 5'-phosphate oxidase N-terminal" evidence="2">
    <location>
        <begin position="47"/>
        <end position="151"/>
    </location>
</feature>
<reference evidence="3 4" key="1">
    <citation type="submission" date="2024-09" db="EMBL/GenBank/DDBJ databases">
        <authorList>
            <person name="Sun Q."/>
            <person name="Mori K."/>
        </authorList>
    </citation>
    <scope>NUCLEOTIDE SEQUENCE [LARGE SCALE GENOMIC DNA]</scope>
    <source>
        <strain evidence="3 4">TBRC 1851</strain>
    </source>
</reference>
<dbReference type="InterPro" id="IPR011576">
    <property type="entry name" value="Pyridox_Oxase_N"/>
</dbReference>
<name>A0ABV6UBF7_9ACTN</name>